<evidence type="ECO:0000313" key="3">
    <source>
        <dbReference type="EMBL" id="ELR15665.1"/>
    </source>
</evidence>
<feature type="compositionally biased region" description="Low complexity" evidence="1">
    <location>
        <begin position="404"/>
        <end position="430"/>
    </location>
</feature>
<dbReference type="PANTHER" id="PTHR12748">
    <property type="entry name" value="ORIGIN RECOGNITION COMPLEX SUBUNIT 3"/>
    <property type="match status" value="1"/>
</dbReference>
<protein>
    <recommendedName>
        <fullName evidence="2">Origin recognition complex subunit 3 winged helix C-terminal domain-containing protein</fullName>
    </recommendedName>
</protein>
<name>L8GRR9_ACACF</name>
<dbReference type="GeneID" id="14916321"/>
<dbReference type="EMBL" id="KB008025">
    <property type="protein sequence ID" value="ELR15665.1"/>
    <property type="molecule type" value="Genomic_DNA"/>
</dbReference>
<feature type="compositionally biased region" description="Polar residues" evidence="1">
    <location>
        <begin position="211"/>
        <end position="250"/>
    </location>
</feature>
<gene>
    <name evidence="3" type="ORF">ACA1_377800</name>
</gene>
<dbReference type="InterPro" id="IPR020795">
    <property type="entry name" value="ORC3"/>
</dbReference>
<dbReference type="GO" id="GO:0005656">
    <property type="term" value="C:nuclear pre-replicative complex"/>
    <property type="evidence" value="ECO:0007669"/>
    <property type="project" value="TreeGrafter"/>
</dbReference>
<dbReference type="GO" id="GO:0003688">
    <property type="term" value="F:DNA replication origin binding"/>
    <property type="evidence" value="ECO:0007669"/>
    <property type="project" value="TreeGrafter"/>
</dbReference>
<sequence>MDVGDAKDEAESYNIDEITEWELLEVDPDYLRVKTAVWLDDIRRLHRNSHVMRECAVALVTLEVCPPSASMELMIAGRSADDITRKEIFRHCLPTPDFFRMQSGHAPALRFDKFSLPVRSAFVNSRLFLSAVHAIKSSAMELAPLTQLLRDFHAILSVAHDFQPFDYDTAEESSIAAGATCQPELDQTKQLLLADIERLRERLQARVDALTKQTNDENATPSTSANSTPLRRSSNYVPPQSPYAQASPYTPRTHVLRKGTSSKRIAAWMESWTDDIEQQLKQDLQAFLIRFFSSQLPAYCVFPLHEVFYYNATDRLDECFNAAPLTTVKQALSQPEGYLGFSSLSWPAEHIDTAIAFELYKGQGKVINLKDWFDAFCERMKPDMFEMVPEQSEDEKPAKRRKTAATTASAKKKPAATPRRQAAAKRGAGKAAKKEAPTTDNDSDDETVDVDNTGSESESKTKKGSGSKKKKTKMVVSVRPDVPADQQAELLARFLTAIGELQMLGFMCPPPAARRKEVLMKMALGGRTA</sequence>
<organism evidence="3 4">
    <name type="scientific">Acanthamoeba castellanii (strain ATCC 30010 / Neff)</name>
    <dbReference type="NCBI Taxonomy" id="1257118"/>
    <lineage>
        <taxon>Eukaryota</taxon>
        <taxon>Amoebozoa</taxon>
        <taxon>Discosea</taxon>
        <taxon>Longamoebia</taxon>
        <taxon>Centramoebida</taxon>
        <taxon>Acanthamoebidae</taxon>
        <taxon>Acanthamoeba</taxon>
    </lineage>
</organism>
<dbReference type="KEGG" id="acan:ACA1_377800"/>
<dbReference type="OrthoDB" id="10265211at2759"/>
<dbReference type="STRING" id="1257118.L8GRR9"/>
<evidence type="ECO:0000313" key="4">
    <source>
        <dbReference type="Proteomes" id="UP000011083"/>
    </source>
</evidence>
<reference evidence="3 4" key="1">
    <citation type="journal article" date="2013" name="Genome Biol.">
        <title>Genome of Acanthamoeba castellanii highlights extensive lateral gene transfer and early evolution of tyrosine kinase signaling.</title>
        <authorList>
            <person name="Clarke M."/>
            <person name="Lohan A.J."/>
            <person name="Liu B."/>
            <person name="Lagkouvardos I."/>
            <person name="Roy S."/>
            <person name="Zafar N."/>
            <person name="Bertelli C."/>
            <person name="Schilde C."/>
            <person name="Kianianmomeni A."/>
            <person name="Burglin T.R."/>
            <person name="Frech C."/>
            <person name="Turcotte B."/>
            <person name="Kopec K.O."/>
            <person name="Synnott J.M."/>
            <person name="Choo C."/>
            <person name="Paponov I."/>
            <person name="Finkler A."/>
            <person name="Soon Heng Tan C."/>
            <person name="Hutchins A.P."/>
            <person name="Weinmeier T."/>
            <person name="Rattei T."/>
            <person name="Chu J.S."/>
            <person name="Gimenez G."/>
            <person name="Irimia M."/>
            <person name="Rigden D.J."/>
            <person name="Fitzpatrick D.A."/>
            <person name="Lorenzo-Morales J."/>
            <person name="Bateman A."/>
            <person name="Chiu C.H."/>
            <person name="Tang P."/>
            <person name="Hegemann P."/>
            <person name="Fromm H."/>
            <person name="Raoult D."/>
            <person name="Greub G."/>
            <person name="Miranda-Saavedra D."/>
            <person name="Chen N."/>
            <person name="Nash P."/>
            <person name="Ginger M.L."/>
            <person name="Horn M."/>
            <person name="Schaap P."/>
            <person name="Caler L."/>
            <person name="Loftus B."/>
        </authorList>
    </citation>
    <scope>NUCLEOTIDE SEQUENCE [LARGE SCALE GENOMIC DNA]</scope>
    <source>
        <strain evidence="3 4">Neff</strain>
    </source>
</reference>
<dbReference type="RefSeq" id="XP_004337678.1">
    <property type="nucleotide sequence ID" value="XM_004337630.1"/>
</dbReference>
<dbReference type="Proteomes" id="UP000011083">
    <property type="component" value="Unassembled WGS sequence"/>
</dbReference>
<feature type="domain" description="Origin recognition complex subunit 3 winged helix C-terminal" evidence="2">
    <location>
        <begin position="327"/>
        <end position="522"/>
    </location>
</feature>
<dbReference type="VEuPathDB" id="AmoebaDB:ACA1_377800"/>
<dbReference type="GO" id="GO:0031261">
    <property type="term" value="C:DNA replication preinitiation complex"/>
    <property type="evidence" value="ECO:0007669"/>
    <property type="project" value="TreeGrafter"/>
</dbReference>
<dbReference type="GO" id="GO:0005664">
    <property type="term" value="C:nuclear origin of replication recognition complex"/>
    <property type="evidence" value="ECO:0007669"/>
    <property type="project" value="InterPro"/>
</dbReference>
<feature type="region of interest" description="Disordered" evidence="1">
    <location>
        <begin position="388"/>
        <end position="474"/>
    </location>
</feature>
<evidence type="ECO:0000256" key="1">
    <source>
        <dbReference type="SAM" id="MobiDB-lite"/>
    </source>
</evidence>
<dbReference type="AlphaFoldDB" id="L8GRR9"/>
<feature type="region of interest" description="Disordered" evidence="1">
    <location>
        <begin position="210"/>
        <end position="252"/>
    </location>
</feature>
<evidence type="ECO:0000259" key="2">
    <source>
        <dbReference type="Pfam" id="PF18137"/>
    </source>
</evidence>
<accession>L8GRR9</accession>
<dbReference type="PANTHER" id="PTHR12748:SF0">
    <property type="entry name" value="ORIGIN RECOGNITION COMPLEX SUBUNIT 3"/>
    <property type="match status" value="1"/>
</dbReference>
<dbReference type="GO" id="GO:0006270">
    <property type="term" value="P:DNA replication initiation"/>
    <property type="evidence" value="ECO:0007669"/>
    <property type="project" value="TreeGrafter"/>
</dbReference>
<dbReference type="Pfam" id="PF18137">
    <property type="entry name" value="WHD_ORC"/>
    <property type="match status" value="1"/>
</dbReference>
<dbReference type="InterPro" id="IPR040855">
    <property type="entry name" value="ORC_WH_C"/>
</dbReference>
<proteinExistence type="predicted"/>
<keyword evidence="4" id="KW-1185">Reference proteome</keyword>
<feature type="compositionally biased region" description="Basic residues" evidence="1">
    <location>
        <begin position="462"/>
        <end position="473"/>
    </location>
</feature>